<evidence type="ECO:0000256" key="1">
    <source>
        <dbReference type="SAM" id="MobiDB-lite"/>
    </source>
</evidence>
<name>F2BA23_9NEIS</name>
<organism evidence="2 3">
    <name type="scientific">Neisseria bacilliformis ATCC BAA-1200</name>
    <dbReference type="NCBI Taxonomy" id="888742"/>
    <lineage>
        <taxon>Bacteria</taxon>
        <taxon>Pseudomonadati</taxon>
        <taxon>Pseudomonadota</taxon>
        <taxon>Betaproteobacteria</taxon>
        <taxon>Neisseriales</taxon>
        <taxon>Neisseriaceae</taxon>
        <taxon>Neisseria</taxon>
    </lineage>
</organism>
<comment type="caution">
    <text evidence="2">The sequence shown here is derived from an EMBL/GenBank/DDBJ whole genome shotgun (WGS) entry which is preliminary data.</text>
</comment>
<evidence type="ECO:0000313" key="3">
    <source>
        <dbReference type="Proteomes" id="UP000004105"/>
    </source>
</evidence>
<dbReference type="Proteomes" id="UP000004105">
    <property type="component" value="Unassembled WGS sequence"/>
</dbReference>
<reference evidence="2 3" key="1">
    <citation type="submission" date="2011-02" db="EMBL/GenBank/DDBJ databases">
        <authorList>
            <person name="Muzny D."/>
            <person name="Qin X."/>
            <person name="Deng J."/>
            <person name="Jiang H."/>
            <person name="Liu Y."/>
            <person name="Qu J."/>
            <person name="Song X.-Z."/>
            <person name="Zhang L."/>
            <person name="Thornton R."/>
            <person name="Coyle M."/>
            <person name="Francisco L."/>
            <person name="Jackson L."/>
            <person name="Javaid M."/>
            <person name="Korchina V."/>
            <person name="Kovar C."/>
            <person name="Mata R."/>
            <person name="Mathew T."/>
            <person name="Ngo R."/>
            <person name="Nguyen L."/>
            <person name="Nguyen N."/>
            <person name="Okwuonu G."/>
            <person name="Ongeri F."/>
            <person name="Pham C."/>
            <person name="Simmons D."/>
            <person name="Wilczek-Boney K."/>
            <person name="Hale W."/>
            <person name="Jakkamsetti A."/>
            <person name="Pham P."/>
            <person name="Ruth R."/>
            <person name="San Lucas F."/>
            <person name="Warren J."/>
            <person name="Zhang J."/>
            <person name="Zhao Z."/>
            <person name="Zhou C."/>
            <person name="Zhu D."/>
            <person name="Lee S."/>
            <person name="Bess C."/>
            <person name="Blankenburg K."/>
            <person name="Forbes L."/>
            <person name="Fu Q."/>
            <person name="Gubbala S."/>
            <person name="Hirani K."/>
            <person name="Jayaseelan J.C."/>
            <person name="Lara F."/>
            <person name="Munidasa M."/>
            <person name="Palculict T."/>
            <person name="Patil S."/>
            <person name="Pu L.-L."/>
            <person name="Saada N."/>
            <person name="Tang L."/>
            <person name="Weissenberger G."/>
            <person name="Zhu Y."/>
            <person name="Hemphill L."/>
            <person name="Shang Y."/>
            <person name="Youmans B."/>
            <person name="Ayvaz T."/>
            <person name="Ross M."/>
            <person name="Santibanez J."/>
            <person name="Aqrawi P."/>
            <person name="Gross S."/>
            <person name="Joshi V."/>
            <person name="Fowler G."/>
            <person name="Nazareth L."/>
            <person name="Reid J."/>
            <person name="Worley K."/>
            <person name="Petrosino J."/>
            <person name="Highlander S."/>
            <person name="Gibbs R."/>
        </authorList>
    </citation>
    <scope>NUCLEOTIDE SEQUENCE [LARGE SCALE GENOMIC DNA]</scope>
    <source>
        <strain evidence="2 3">ATCC BAA-1200</strain>
    </source>
</reference>
<evidence type="ECO:0000313" key="2">
    <source>
        <dbReference type="EMBL" id="EGF11741.1"/>
    </source>
</evidence>
<sequence>MTFNVLAAAKVVCQHAPEGRLKRGSARAKKMPPDKQAAKHITGKTSYSLTC</sequence>
<dbReference type="HOGENOM" id="CLU_3101233_0_0_4"/>
<gene>
    <name evidence="2" type="ORF">HMPREF9123_0550</name>
</gene>
<feature type="region of interest" description="Disordered" evidence="1">
    <location>
        <begin position="19"/>
        <end position="51"/>
    </location>
</feature>
<accession>F2BA23</accession>
<protein>
    <submittedName>
        <fullName evidence="2">Uncharacterized protein</fullName>
    </submittedName>
</protein>
<dbReference type="AlphaFoldDB" id="F2BA23"/>
<proteinExistence type="predicted"/>
<dbReference type="EMBL" id="AFAY01000010">
    <property type="protein sequence ID" value="EGF11741.1"/>
    <property type="molecule type" value="Genomic_DNA"/>
</dbReference>
<keyword evidence="3" id="KW-1185">Reference proteome</keyword>